<dbReference type="STRING" id="188477.A0A3S1HYW9"/>
<comment type="similarity">
    <text evidence="2">Belongs to the CAP family.</text>
</comment>
<dbReference type="Pfam" id="PF21938">
    <property type="entry name" value="CAP_N"/>
    <property type="match status" value="1"/>
</dbReference>
<evidence type="ECO:0000313" key="8">
    <source>
        <dbReference type="EMBL" id="RUS88919.1"/>
    </source>
</evidence>
<evidence type="ECO:0000256" key="6">
    <source>
        <dbReference type="SAM" id="MobiDB-lite"/>
    </source>
</evidence>
<keyword evidence="9" id="KW-1185">Reference proteome</keyword>
<name>A0A3S1HYW9_ELYCH</name>
<protein>
    <recommendedName>
        <fullName evidence="7">C-CAP/cofactor C-like domain-containing protein</fullName>
    </recommendedName>
</protein>
<dbReference type="PROSITE" id="PS01089">
    <property type="entry name" value="CAP_2"/>
    <property type="match status" value="1"/>
</dbReference>
<dbReference type="AlphaFoldDB" id="A0A3S1HYW9"/>
<sequence length="717" mass="76338">MLCCCARDPSTSYTVEDTGKSSQGQEVVAKPIQSAKQPQQQQAPTAGGDAKIITGKGALSTSNQTRAAVGEANLDKSTVSATKREKTAVTEQPISSQARETTSTQPQEENPKGISEVDPSAASQPKSVSVISVTKAAASSVSESGSIEKAIESSVSAKAVEAAPALPTHTPNSNLESLNSSFDKIEKELSEAESKKSAWEAGAFVPGLANQVKVLTSQVLAQSRAAPGMADIGSAVARLEAVATRLEALAVGKSLDAGDSDEVSPFVLAYDAILSGKFATYLSLSNDIGGDVKTQAAIVKDAFDAQRAFLVVASKSKQPDQAGLADVLKPMAAKLQAVQELREKNRRSEYFNHLSALSESIPALGWVTVTPAPGPFVKEMADAGTFYTNRVLKDFKEKDARHVEWTRAWIGTLTELQTYIKDFHRTGVAWNPKVGLTLSSLLLIPPSRSVLMSGSDGHCLPLARLAQVDTPDLTTPASRPSPPPPPPPVMAGSGADDNSRSALFAELSKGEKVTQGLRKVTDDMKTHKNPALRQGPAPFKSTQPKPASPKPAPKPAAQPAKPPVTELQGKKWVVEYHKGNQNIVIDQTELKQSLYIFKCEGCVVQVKGKINSIILDSCKKTAIVFDSLLASLEFVNCQSMQAQVNGKLPTVSIDKTDGCMVYLSKESLDVEIVSAKSSEMNILVPQGDGDYKEFALPEQFKTKYDGKSMVTECAESL</sequence>
<dbReference type="InterPro" id="IPR028417">
    <property type="entry name" value="CAP_CS_C"/>
</dbReference>
<evidence type="ECO:0000256" key="2">
    <source>
        <dbReference type="ARBA" id="ARBA00007659"/>
    </source>
</evidence>
<dbReference type="InterPro" id="IPR036222">
    <property type="entry name" value="CAP_N_sf"/>
</dbReference>
<dbReference type="InterPro" id="IPR017901">
    <property type="entry name" value="C-CAP_CF_C-like"/>
</dbReference>
<accession>A0A3S1HYW9</accession>
<dbReference type="PANTHER" id="PTHR10652:SF0">
    <property type="entry name" value="ADENYLYL CYCLASE-ASSOCIATED PROTEIN"/>
    <property type="match status" value="1"/>
</dbReference>
<dbReference type="InterPro" id="IPR006599">
    <property type="entry name" value="CARP_motif"/>
</dbReference>
<dbReference type="Gene3D" id="2.160.20.70">
    <property type="match status" value="1"/>
</dbReference>
<comment type="caution">
    <text evidence="8">The sequence shown here is derived from an EMBL/GenBank/DDBJ whole genome shotgun (WGS) entry which is preliminary data.</text>
</comment>
<dbReference type="PROSITE" id="PS51329">
    <property type="entry name" value="C_CAP_COFACTOR_C"/>
    <property type="match status" value="1"/>
</dbReference>
<dbReference type="SMART" id="SM00673">
    <property type="entry name" value="CARP"/>
    <property type="match status" value="2"/>
</dbReference>
<dbReference type="SUPFAM" id="SSF101278">
    <property type="entry name" value="N-terminal domain of adenylylcyclase associated protein, CAP"/>
    <property type="match status" value="1"/>
</dbReference>
<dbReference type="OrthoDB" id="1601at2759"/>
<dbReference type="SUPFAM" id="SSF69340">
    <property type="entry name" value="C-terminal domain of adenylylcyclase associated protein"/>
    <property type="match status" value="1"/>
</dbReference>
<organism evidence="8 9">
    <name type="scientific">Elysia chlorotica</name>
    <name type="common">Eastern emerald elysia</name>
    <name type="synonym">Sea slug</name>
    <dbReference type="NCBI Taxonomy" id="188477"/>
    <lineage>
        <taxon>Eukaryota</taxon>
        <taxon>Metazoa</taxon>
        <taxon>Spiralia</taxon>
        <taxon>Lophotrochozoa</taxon>
        <taxon>Mollusca</taxon>
        <taxon>Gastropoda</taxon>
        <taxon>Heterobranchia</taxon>
        <taxon>Euthyneura</taxon>
        <taxon>Panpulmonata</taxon>
        <taxon>Sacoglossa</taxon>
        <taxon>Placobranchoidea</taxon>
        <taxon>Plakobranchidae</taxon>
        <taxon>Elysia</taxon>
    </lineage>
</organism>
<feature type="compositionally biased region" description="Polar residues" evidence="6">
    <location>
        <begin position="89"/>
        <end position="108"/>
    </location>
</feature>
<feature type="compositionally biased region" description="Polar residues" evidence="6">
    <location>
        <begin position="9"/>
        <end position="25"/>
    </location>
</feature>
<comment type="subcellular location">
    <subcellularLocation>
        <location evidence="1">Cell membrane</location>
        <topology evidence="1">Peripheral membrane protein</topology>
    </subcellularLocation>
</comment>
<feature type="compositionally biased region" description="Pro residues" evidence="6">
    <location>
        <begin position="546"/>
        <end position="562"/>
    </location>
</feature>
<dbReference type="FunFam" id="1.25.40.330:FF:000001">
    <property type="entry name" value="Adenylyl cyclase-associated protein"/>
    <property type="match status" value="1"/>
</dbReference>
<dbReference type="Pfam" id="PF08603">
    <property type="entry name" value="CAP_C"/>
    <property type="match status" value="1"/>
</dbReference>
<reference evidence="8 9" key="1">
    <citation type="submission" date="2019-01" db="EMBL/GenBank/DDBJ databases">
        <title>A draft genome assembly of the solar-powered sea slug Elysia chlorotica.</title>
        <authorList>
            <person name="Cai H."/>
            <person name="Li Q."/>
            <person name="Fang X."/>
            <person name="Li J."/>
            <person name="Curtis N.E."/>
            <person name="Altenburger A."/>
            <person name="Shibata T."/>
            <person name="Feng M."/>
            <person name="Maeda T."/>
            <person name="Schwartz J.A."/>
            <person name="Shigenobu S."/>
            <person name="Lundholm N."/>
            <person name="Nishiyama T."/>
            <person name="Yang H."/>
            <person name="Hasebe M."/>
            <person name="Li S."/>
            <person name="Pierce S.K."/>
            <person name="Wang J."/>
        </authorList>
    </citation>
    <scope>NUCLEOTIDE SEQUENCE [LARGE SCALE GENOMIC DNA]</scope>
    <source>
        <strain evidence="8">EC2010</strain>
        <tissue evidence="8">Whole organism of an adult</tissue>
    </source>
</reference>
<dbReference type="GO" id="GO:0005886">
    <property type="term" value="C:plasma membrane"/>
    <property type="evidence" value="ECO:0007669"/>
    <property type="project" value="UniProtKB-SubCell"/>
</dbReference>
<dbReference type="FunFam" id="2.160.20.70:FF:000001">
    <property type="entry name" value="Adenylyl cyclase-associated protein"/>
    <property type="match status" value="1"/>
</dbReference>
<dbReference type="GO" id="GO:0019933">
    <property type="term" value="P:cAMP-mediated signaling"/>
    <property type="evidence" value="ECO:0007669"/>
    <property type="project" value="TreeGrafter"/>
</dbReference>
<dbReference type="Gene3D" id="1.25.40.330">
    <property type="entry name" value="Adenylate cyclase-associated CAP, N-terminal domain"/>
    <property type="match status" value="1"/>
</dbReference>
<feature type="coiled-coil region" evidence="5">
    <location>
        <begin position="175"/>
        <end position="202"/>
    </location>
</feature>
<feature type="region of interest" description="Disordered" evidence="6">
    <location>
        <begin position="8"/>
        <end position="126"/>
    </location>
</feature>
<evidence type="ECO:0000313" key="9">
    <source>
        <dbReference type="Proteomes" id="UP000271974"/>
    </source>
</evidence>
<evidence type="ECO:0000259" key="7">
    <source>
        <dbReference type="PROSITE" id="PS51329"/>
    </source>
</evidence>
<evidence type="ECO:0000256" key="1">
    <source>
        <dbReference type="ARBA" id="ARBA00004202"/>
    </source>
</evidence>
<dbReference type="InterPro" id="IPR036223">
    <property type="entry name" value="CAP_C_sf"/>
</dbReference>
<proteinExistence type="inferred from homology"/>
<keyword evidence="5" id="KW-0175">Coiled coil</keyword>
<dbReference type="InterPro" id="IPR013912">
    <property type="entry name" value="Adenylate_cyclase-assoc_CAP_C"/>
</dbReference>
<dbReference type="Proteomes" id="UP000271974">
    <property type="component" value="Unassembled WGS sequence"/>
</dbReference>
<dbReference type="EMBL" id="RQTK01000071">
    <property type="protein sequence ID" value="RUS88919.1"/>
    <property type="molecule type" value="Genomic_DNA"/>
</dbReference>
<feature type="compositionally biased region" description="Low complexity" evidence="6">
    <location>
        <begin position="29"/>
        <end position="44"/>
    </location>
</feature>
<dbReference type="PANTHER" id="PTHR10652">
    <property type="entry name" value="ADENYLYL CYCLASE-ASSOCIATED PROTEIN"/>
    <property type="match status" value="1"/>
</dbReference>
<feature type="compositionally biased region" description="Pro residues" evidence="6">
    <location>
        <begin position="479"/>
        <end position="489"/>
    </location>
</feature>
<dbReference type="InterPro" id="IPR016098">
    <property type="entry name" value="CAP/MinC_C"/>
</dbReference>
<dbReference type="GO" id="GO:0000902">
    <property type="term" value="P:cell morphogenesis"/>
    <property type="evidence" value="ECO:0007669"/>
    <property type="project" value="TreeGrafter"/>
</dbReference>
<feature type="region of interest" description="Disordered" evidence="6">
    <location>
        <begin position="471"/>
        <end position="497"/>
    </location>
</feature>
<dbReference type="GO" id="GO:0003779">
    <property type="term" value="F:actin binding"/>
    <property type="evidence" value="ECO:0007669"/>
    <property type="project" value="InterPro"/>
</dbReference>
<evidence type="ECO:0000256" key="4">
    <source>
        <dbReference type="ARBA" id="ARBA00023136"/>
    </source>
</evidence>
<gene>
    <name evidence="8" type="ORF">EGW08_003358</name>
</gene>
<evidence type="ECO:0000256" key="3">
    <source>
        <dbReference type="ARBA" id="ARBA00022475"/>
    </source>
</evidence>
<evidence type="ECO:0000256" key="5">
    <source>
        <dbReference type="SAM" id="Coils"/>
    </source>
</evidence>
<dbReference type="GO" id="GO:0008179">
    <property type="term" value="F:adenylate cyclase binding"/>
    <property type="evidence" value="ECO:0007669"/>
    <property type="project" value="TreeGrafter"/>
</dbReference>
<dbReference type="InterPro" id="IPR053950">
    <property type="entry name" value="CAP_N"/>
</dbReference>
<dbReference type="InterPro" id="IPR001837">
    <property type="entry name" value="Adenylate_cyclase-assoc_CAP"/>
</dbReference>
<keyword evidence="4" id="KW-0472">Membrane</keyword>
<dbReference type="GO" id="GO:0007015">
    <property type="term" value="P:actin filament organization"/>
    <property type="evidence" value="ECO:0007669"/>
    <property type="project" value="TreeGrafter"/>
</dbReference>
<feature type="domain" description="C-CAP/cofactor C-like" evidence="7">
    <location>
        <begin position="559"/>
        <end position="696"/>
    </location>
</feature>
<feature type="region of interest" description="Disordered" evidence="6">
    <location>
        <begin position="514"/>
        <end position="565"/>
    </location>
</feature>
<keyword evidence="3" id="KW-1003">Cell membrane</keyword>
<dbReference type="GO" id="GO:0005737">
    <property type="term" value="C:cytoplasm"/>
    <property type="evidence" value="ECO:0007669"/>
    <property type="project" value="TreeGrafter"/>
</dbReference>